<reference evidence="3" key="1">
    <citation type="journal article" date="2014" name="Int. J. Syst. Evol. Microbiol.">
        <title>Complete genome sequence of Corynebacterium casei LMG S-19264T (=DSM 44701T), isolated from a smear-ripened cheese.</title>
        <authorList>
            <consortium name="US DOE Joint Genome Institute (JGI-PGF)"/>
            <person name="Walter F."/>
            <person name="Albersmeier A."/>
            <person name="Kalinowski J."/>
            <person name="Ruckert C."/>
        </authorList>
    </citation>
    <scope>NUCLEOTIDE SEQUENCE</scope>
    <source>
        <strain evidence="3">CGMCC 1.15082</strain>
    </source>
</reference>
<feature type="domain" description="Glyoxalase-related protein" evidence="2">
    <location>
        <begin position="6"/>
        <end position="55"/>
    </location>
</feature>
<dbReference type="Gene3D" id="2.160.20.80">
    <property type="entry name" value="E3 ubiquitin-protein ligase SopA"/>
    <property type="match status" value="1"/>
</dbReference>
<dbReference type="InterPro" id="IPR001646">
    <property type="entry name" value="5peptide_repeat"/>
</dbReference>
<dbReference type="RefSeq" id="WP_236016266.1">
    <property type="nucleotide sequence ID" value="NZ_BMHH01000018.1"/>
</dbReference>
<accession>A0A916SNN9</accession>
<sequence length="167" mass="18222">MFNTLSIKGMAKILRHALRDRQIELSHGECLEVISKLFGLKDWNALAAAIGQKTADKPLFFAPVGEEMKLHRATQKLDVNDTDLSGSTFNDANLSGSTFNQINFSGARFNDSNMSGWYVNDVNLSGSCFHNINLSGAEFANCRLTGATWDGVLLGDMLAAYKAARNA</sequence>
<organism evidence="3 4">
    <name type="scientific">Brucella endophytica</name>
    <dbReference type="NCBI Taxonomy" id="1963359"/>
    <lineage>
        <taxon>Bacteria</taxon>
        <taxon>Pseudomonadati</taxon>
        <taxon>Pseudomonadota</taxon>
        <taxon>Alphaproteobacteria</taxon>
        <taxon>Hyphomicrobiales</taxon>
        <taxon>Brucellaceae</taxon>
        <taxon>Brucella/Ochrobactrum group</taxon>
        <taxon>Brucella</taxon>
    </lineage>
</organism>
<dbReference type="Proteomes" id="UP000646478">
    <property type="component" value="Unassembled WGS sequence"/>
</dbReference>
<dbReference type="PANTHER" id="PTHR47485:SF1">
    <property type="entry name" value="THYLAKOID LUMENAL 17.4 KDA PROTEIN, CHLOROPLASTIC"/>
    <property type="match status" value="1"/>
</dbReference>
<evidence type="ECO:0000313" key="4">
    <source>
        <dbReference type="Proteomes" id="UP000646478"/>
    </source>
</evidence>
<protein>
    <recommendedName>
        <fullName evidence="2">Glyoxalase-related protein domain-containing protein</fullName>
    </recommendedName>
</protein>
<dbReference type="Pfam" id="PF13599">
    <property type="entry name" value="Pentapeptide_4"/>
    <property type="match status" value="1"/>
</dbReference>
<gene>
    <name evidence="3" type="ORF">GCM10011491_36900</name>
</gene>
<keyword evidence="4" id="KW-1185">Reference proteome</keyword>
<dbReference type="AlphaFoldDB" id="A0A916SNN9"/>
<dbReference type="PANTHER" id="PTHR47485">
    <property type="entry name" value="THYLAKOID LUMENAL 17.4 KDA PROTEIN, CHLOROPLASTIC"/>
    <property type="match status" value="1"/>
</dbReference>
<dbReference type="EMBL" id="BMHH01000018">
    <property type="protein sequence ID" value="GGB05345.1"/>
    <property type="molecule type" value="Genomic_DNA"/>
</dbReference>
<comment type="caution">
    <text evidence="3">The sequence shown here is derived from an EMBL/GenBank/DDBJ whole genome shotgun (WGS) entry which is preliminary data.</text>
</comment>
<keyword evidence="1" id="KW-0677">Repeat</keyword>
<name>A0A916SNN9_9HYPH</name>
<evidence type="ECO:0000259" key="2">
    <source>
        <dbReference type="Pfam" id="PF20066"/>
    </source>
</evidence>
<dbReference type="InterPro" id="IPR045517">
    <property type="entry name" value="Glyoxalase_8"/>
</dbReference>
<evidence type="ECO:0000313" key="3">
    <source>
        <dbReference type="EMBL" id="GGB05345.1"/>
    </source>
</evidence>
<dbReference type="Pfam" id="PF20066">
    <property type="entry name" value="Glyoxalase_8"/>
    <property type="match status" value="1"/>
</dbReference>
<dbReference type="SUPFAM" id="SSF141571">
    <property type="entry name" value="Pentapeptide repeat-like"/>
    <property type="match status" value="1"/>
</dbReference>
<evidence type="ECO:0000256" key="1">
    <source>
        <dbReference type="ARBA" id="ARBA00022737"/>
    </source>
</evidence>
<proteinExistence type="predicted"/>
<reference evidence="3" key="2">
    <citation type="submission" date="2020-09" db="EMBL/GenBank/DDBJ databases">
        <authorList>
            <person name="Sun Q."/>
            <person name="Zhou Y."/>
        </authorList>
    </citation>
    <scope>NUCLEOTIDE SEQUENCE</scope>
    <source>
        <strain evidence="3">CGMCC 1.15082</strain>
    </source>
</reference>